<feature type="compositionally biased region" description="Low complexity" evidence="2">
    <location>
        <begin position="17"/>
        <end position="30"/>
    </location>
</feature>
<name>I2H755_HENB6</name>
<evidence type="ECO:0000256" key="2">
    <source>
        <dbReference type="SAM" id="MobiDB-lite"/>
    </source>
</evidence>
<feature type="coiled-coil region" evidence="1">
    <location>
        <begin position="194"/>
        <end position="256"/>
    </location>
</feature>
<keyword evidence="4" id="KW-1185">Reference proteome</keyword>
<dbReference type="InParanoid" id="I2H755"/>
<dbReference type="OrthoDB" id="3976380at2759"/>
<dbReference type="AlphaFoldDB" id="I2H755"/>
<dbReference type="Proteomes" id="UP000002866">
    <property type="component" value="Chromosome 7"/>
</dbReference>
<sequence>MPPSMSAYASDNSLRGSCPPASSSAASLPGSDSAWLRVANGLSDDASSLAAALLRPLHYCCTAKTTGPATGPATTTTTTPIPPANSRRVDPDSLAAKALVGWGESAQEFAREAALEASHLQDSTGPSAAQRKLDALRNAYSSPVDTERLDRIARASRDGLAGWGETASQLAADELADLDWQQRHPSAPRLESALAAAAEAVGKAEQEVASLNASSSWWWGGSCSTDESRAAAADRLERAREEYTRARKRLDEFLSRQFR</sequence>
<evidence type="ECO:0000313" key="3">
    <source>
        <dbReference type="EMBL" id="CCH62207.1"/>
    </source>
</evidence>
<dbReference type="RefSeq" id="XP_004181726.1">
    <property type="nucleotide sequence ID" value="XM_004181678.1"/>
</dbReference>
<accession>I2H755</accession>
<dbReference type="HOGENOM" id="CLU_1074332_0_0_1"/>
<dbReference type="KEGG" id="tbl:TBLA_0G02690"/>
<dbReference type="GeneID" id="14497339"/>
<proteinExistence type="predicted"/>
<reference evidence="3 4" key="1">
    <citation type="journal article" date="2011" name="Proc. Natl. Acad. Sci. U.S.A.">
        <title>Evolutionary erosion of yeast sex chromosomes by mating-type switching accidents.</title>
        <authorList>
            <person name="Gordon J.L."/>
            <person name="Armisen D."/>
            <person name="Proux-Wera E."/>
            <person name="Oheigeartaigh S.S."/>
            <person name="Byrne K.P."/>
            <person name="Wolfe K.H."/>
        </authorList>
    </citation>
    <scope>NUCLEOTIDE SEQUENCE [LARGE SCALE GENOMIC DNA]</scope>
    <source>
        <strain evidence="4">ATCC 34711 / CBS 6284 / DSM 70876 / NBRC 10599 / NRRL Y-10934 / UCD 77-7</strain>
    </source>
</reference>
<gene>
    <name evidence="3" type="primary">TBLA0G02690</name>
    <name evidence="3" type="ORF">TBLA_0G02690</name>
</gene>
<dbReference type="EMBL" id="HE806322">
    <property type="protein sequence ID" value="CCH62207.1"/>
    <property type="molecule type" value="Genomic_DNA"/>
</dbReference>
<feature type="region of interest" description="Disordered" evidence="2">
    <location>
        <begin position="1"/>
        <end position="30"/>
    </location>
</feature>
<feature type="compositionally biased region" description="Low complexity" evidence="2">
    <location>
        <begin position="68"/>
        <end position="79"/>
    </location>
</feature>
<feature type="region of interest" description="Disordered" evidence="2">
    <location>
        <begin position="68"/>
        <end position="89"/>
    </location>
</feature>
<evidence type="ECO:0000256" key="1">
    <source>
        <dbReference type="SAM" id="Coils"/>
    </source>
</evidence>
<organism evidence="3 4">
    <name type="scientific">Henningerozyma blattae (strain ATCC 34711 / CBS 6284 / DSM 70876 / NBRC 10599 / NRRL Y-10934 / UCD 77-7)</name>
    <name type="common">Yeast</name>
    <name type="synonym">Tetrapisispora blattae</name>
    <dbReference type="NCBI Taxonomy" id="1071380"/>
    <lineage>
        <taxon>Eukaryota</taxon>
        <taxon>Fungi</taxon>
        <taxon>Dikarya</taxon>
        <taxon>Ascomycota</taxon>
        <taxon>Saccharomycotina</taxon>
        <taxon>Saccharomycetes</taxon>
        <taxon>Saccharomycetales</taxon>
        <taxon>Saccharomycetaceae</taxon>
        <taxon>Henningerozyma</taxon>
    </lineage>
</organism>
<keyword evidence="1" id="KW-0175">Coiled coil</keyword>
<protein>
    <submittedName>
        <fullName evidence="3">Uncharacterized protein</fullName>
    </submittedName>
</protein>
<evidence type="ECO:0000313" key="4">
    <source>
        <dbReference type="Proteomes" id="UP000002866"/>
    </source>
</evidence>